<accession>A0A8R1UQ50</accession>
<sequence length="303" mass="32978">DELCAGKGVDYWVGNGVKSDDALTCTESGWRGTTITVEPRKEKVLIWPLLVLGSSYFDTNCALLGDELKDAMCSIKNMEEVIGIKCKEQTTTTIIVRTTAGAATPCLSNLSYSRSQNSMILMISERSWLSDIAYFWCVGVEARIVLRFTQICSAILPPSACGGVPDTMACTDDQCYCLDGKQIVFVASVQYSGTIMICDSARKQWKLIGPTDESYSSNIPSSSIKGPFFCQSIEPLPFATCMCGLPFTMRGVREGNKLCGSKAIESWFAVGDKNPKKNDLTCTVNGWTSGGVKVKPQSVFCAR</sequence>
<keyword evidence="2" id="KW-1185">Reference proteome</keyword>
<dbReference type="Proteomes" id="UP000005239">
    <property type="component" value="Unassembled WGS sequence"/>
</dbReference>
<dbReference type="EnsemblMetazoa" id="PPA36374.1">
    <property type="protein sequence ID" value="PPA36374.1"/>
    <property type="gene ID" value="WBGene00274743"/>
</dbReference>
<dbReference type="AlphaFoldDB" id="A0A2A6CWY6"/>
<reference evidence="1" key="2">
    <citation type="submission" date="2022-06" db="UniProtKB">
        <authorList>
            <consortium name="EnsemblMetazoa"/>
        </authorList>
    </citation>
    <scope>IDENTIFICATION</scope>
    <source>
        <strain evidence="1">PS312</strain>
    </source>
</reference>
<organism evidence="1 2">
    <name type="scientific">Pristionchus pacificus</name>
    <name type="common">Parasitic nematode worm</name>
    <dbReference type="NCBI Taxonomy" id="54126"/>
    <lineage>
        <taxon>Eukaryota</taxon>
        <taxon>Metazoa</taxon>
        <taxon>Ecdysozoa</taxon>
        <taxon>Nematoda</taxon>
        <taxon>Chromadorea</taxon>
        <taxon>Rhabditida</taxon>
        <taxon>Rhabditina</taxon>
        <taxon>Diplogasteromorpha</taxon>
        <taxon>Diplogasteroidea</taxon>
        <taxon>Neodiplogasteridae</taxon>
        <taxon>Pristionchus</taxon>
    </lineage>
</organism>
<name>A0A2A6CWY6_PRIPA</name>
<proteinExistence type="predicted"/>
<protein>
    <submittedName>
        <fullName evidence="1">Uncharacterized protein</fullName>
    </submittedName>
</protein>
<reference evidence="2" key="1">
    <citation type="journal article" date="2008" name="Nat. Genet.">
        <title>The Pristionchus pacificus genome provides a unique perspective on nematode lifestyle and parasitism.</title>
        <authorList>
            <person name="Dieterich C."/>
            <person name="Clifton S.W."/>
            <person name="Schuster L.N."/>
            <person name="Chinwalla A."/>
            <person name="Delehaunty K."/>
            <person name="Dinkelacker I."/>
            <person name="Fulton L."/>
            <person name="Fulton R."/>
            <person name="Godfrey J."/>
            <person name="Minx P."/>
            <person name="Mitreva M."/>
            <person name="Roeseler W."/>
            <person name="Tian H."/>
            <person name="Witte H."/>
            <person name="Yang S.P."/>
            <person name="Wilson R.K."/>
            <person name="Sommer R.J."/>
        </authorList>
    </citation>
    <scope>NUCLEOTIDE SEQUENCE [LARGE SCALE GENOMIC DNA]</scope>
    <source>
        <strain evidence="2">PS312</strain>
    </source>
</reference>
<accession>A0A2A6CWY6</accession>
<evidence type="ECO:0000313" key="1">
    <source>
        <dbReference type="EnsemblMetazoa" id="PPA36374.1"/>
    </source>
</evidence>
<evidence type="ECO:0000313" key="2">
    <source>
        <dbReference type="Proteomes" id="UP000005239"/>
    </source>
</evidence>
<gene>
    <name evidence="1" type="primary">WBGene00274743</name>
</gene>